<dbReference type="GO" id="GO:0005829">
    <property type="term" value="C:cytosol"/>
    <property type="evidence" value="ECO:0007669"/>
    <property type="project" value="TreeGrafter"/>
</dbReference>
<name>A0A164QYB9_9CRUS</name>
<dbReference type="EC" id="3.1.1.29" evidence="1"/>
<dbReference type="EMBL" id="LRGB01002313">
    <property type="protein sequence ID" value="KZS08173.1"/>
    <property type="molecule type" value="Genomic_DNA"/>
</dbReference>
<dbReference type="GO" id="GO:0004045">
    <property type="term" value="F:peptidyl-tRNA hydrolase activity"/>
    <property type="evidence" value="ECO:0007669"/>
    <property type="project" value="UniProtKB-EC"/>
</dbReference>
<accession>A0A164QYB9</accession>
<organism evidence="6 7">
    <name type="scientific">Daphnia magna</name>
    <dbReference type="NCBI Taxonomy" id="35525"/>
    <lineage>
        <taxon>Eukaryota</taxon>
        <taxon>Metazoa</taxon>
        <taxon>Ecdysozoa</taxon>
        <taxon>Arthropoda</taxon>
        <taxon>Crustacea</taxon>
        <taxon>Branchiopoda</taxon>
        <taxon>Diplostraca</taxon>
        <taxon>Cladocera</taxon>
        <taxon>Anomopoda</taxon>
        <taxon>Daphniidae</taxon>
        <taxon>Daphnia</taxon>
    </lineage>
</organism>
<keyword evidence="5" id="KW-0812">Transmembrane</keyword>
<gene>
    <name evidence="6" type="ORF">APZ42_027935</name>
</gene>
<evidence type="ECO:0000256" key="2">
    <source>
        <dbReference type="ARBA" id="ARBA00022801"/>
    </source>
</evidence>
<comment type="similarity">
    <text evidence="3">Belongs to the PTH2 family.</text>
</comment>
<dbReference type="CDD" id="cd02430">
    <property type="entry name" value="PTH2"/>
    <property type="match status" value="1"/>
</dbReference>
<sequence length="156" mass="16963">MDWPQYNYAIGSFAFGIVLGFVAPKLRSAIHNRVLVHLNQPIKMVIVVRNNLGMGKGKIASQCAHAAVQCYKTALRMDNRTLKIWLASGQPKVVVKVDTEEELLSISALSSKIGLINCLIRDAGKTQLEPSTTTVLGIGPGKKQDIDSVTGHLKLL</sequence>
<feature type="transmembrane region" description="Helical" evidence="5">
    <location>
        <begin position="6"/>
        <end position="23"/>
    </location>
</feature>
<comment type="catalytic activity">
    <reaction evidence="4">
        <text>an N-acyl-L-alpha-aminoacyl-tRNA + H2O = an N-acyl-L-amino acid + a tRNA + H(+)</text>
        <dbReference type="Rhea" id="RHEA:54448"/>
        <dbReference type="Rhea" id="RHEA-COMP:10123"/>
        <dbReference type="Rhea" id="RHEA-COMP:13883"/>
        <dbReference type="ChEBI" id="CHEBI:15377"/>
        <dbReference type="ChEBI" id="CHEBI:15378"/>
        <dbReference type="ChEBI" id="CHEBI:59874"/>
        <dbReference type="ChEBI" id="CHEBI:78442"/>
        <dbReference type="ChEBI" id="CHEBI:138191"/>
        <dbReference type="EC" id="3.1.1.29"/>
    </reaction>
</comment>
<evidence type="ECO:0000313" key="6">
    <source>
        <dbReference type="EMBL" id="KZS08173.1"/>
    </source>
</evidence>
<evidence type="ECO:0000256" key="3">
    <source>
        <dbReference type="ARBA" id="ARBA00038050"/>
    </source>
</evidence>
<keyword evidence="5" id="KW-1133">Transmembrane helix</keyword>
<dbReference type="NCBIfam" id="NF003314">
    <property type="entry name" value="PRK04322.1"/>
    <property type="match status" value="1"/>
</dbReference>
<protein>
    <recommendedName>
        <fullName evidence="1">peptidyl-tRNA hydrolase</fullName>
        <ecNumber evidence="1">3.1.1.29</ecNumber>
    </recommendedName>
</protein>
<dbReference type="NCBIfam" id="TIGR00283">
    <property type="entry name" value="arch_pth2"/>
    <property type="match status" value="1"/>
</dbReference>
<proteinExistence type="inferred from homology"/>
<dbReference type="FunFam" id="3.40.1490.10:FF:000001">
    <property type="entry name" value="Peptidyl-tRNA hydrolase 2"/>
    <property type="match status" value="1"/>
</dbReference>
<dbReference type="Pfam" id="PF01981">
    <property type="entry name" value="PTH2"/>
    <property type="match status" value="1"/>
</dbReference>
<dbReference type="STRING" id="35525.A0A164QYB9"/>
<keyword evidence="5" id="KW-0472">Membrane</keyword>
<keyword evidence="2 6" id="KW-0378">Hydrolase</keyword>
<evidence type="ECO:0000256" key="5">
    <source>
        <dbReference type="SAM" id="Phobius"/>
    </source>
</evidence>
<evidence type="ECO:0000256" key="1">
    <source>
        <dbReference type="ARBA" id="ARBA00013260"/>
    </source>
</evidence>
<dbReference type="InterPro" id="IPR023476">
    <property type="entry name" value="Pep_tRNA_hydro_II_dom_sf"/>
</dbReference>
<reference evidence="6 7" key="1">
    <citation type="submission" date="2016-03" db="EMBL/GenBank/DDBJ databases">
        <title>EvidentialGene: Evidence-directed Construction of Genes on Genomes.</title>
        <authorList>
            <person name="Gilbert D.G."/>
            <person name="Choi J.-H."/>
            <person name="Mockaitis K."/>
            <person name="Colbourne J."/>
            <person name="Pfrender M."/>
        </authorList>
    </citation>
    <scope>NUCLEOTIDE SEQUENCE [LARGE SCALE GENOMIC DNA]</scope>
    <source>
        <strain evidence="6 7">Xinb3</strain>
        <tissue evidence="6">Complete organism</tissue>
    </source>
</reference>
<dbReference type="PANTHER" id="PTHR12649">
    <property type="entry name" value="PEPTIDYL-TRNA HYDROLASE 2"/>
    <property type="match status" value="1"/>
</dbReference>
<comment type="caution">
    <text evidence="6">The sequence shown here is derived from an EMBL/GenBank/DDBJ whole genome shotgun (WGS) entry which is preliminary data.</text>
</comment>
<dbReference type="AlphaFoldDB" id="A0A164QYB9"/>
<evidence type="ECO:0000313" key="7">
    <source>
        <dbReference type="Proteomes" id="UP000076858"/>
    </source>
</evidence>
<dbReference type="OrthoDB" id="1733656at2759"/>
<evidence type="ECO:0000256" key="4">
    <source>
        <dbReference type="ARBA" id="ARBA00048707"/>
    </source>
</evidence>
<dbReference type="Gene3D" id="3.40.1490.10">
    <property type="entry name" value="Bit1"/>
    <property type="match status" value="1"/>
</dbReference>
<keyword evidence="7" id="KW-1185">Reference proteome</keyword>
<dbReference type="SUPFAM" id="SSF102462">
    <property type="entry name" value="Peptidyl-tRNA hydrolase II"/>
    <property type="match status" value="1"/>
</dbReference>
<dbReference type="PANTHER" id="PTHR12649:SF11">
    <property type="entry name" value="PEPTIDYL-TRNA HYDROLASE 2, MITOCHONDRIAL"/>
    <property type="match status" value="1"/>
</dbReference>
<dbReference type="InterPro" id="IPR002833">
    <property type="entry name" value="PTH2"/>
</dbReference>
<dbReference type="Proteomes" id="UP000076858">
    <property type="component" value="Unassembled WGS sequence"/>
</dbReference>